<dbReference type="SUPFAM" id="SSF48208">
    <property type="entry name" value="Six-hairpin glycosidases"/>
    <property type="match status" value="1"/>
</dbReference>
<proteinExistence type="predicted"/>
<reference evidence="1" key="1">
    <citation type="submission" date="2021-01" db="EMBL/GenBank/DDBJ databases">
        <authorList>
            <person name="Corre E."/>
            <person name="Pelletier E."/>
            <person name="Niang G."/>
            <person name="Scheremetjew M."/>
            <person name="Finn R."/>
            <person name="Kale V."/>
            <person name="Holt S."/>
            <person name="Cochrane G."/>
            <person name="Meng A."/>
            <person name="Brown T."/>
            <person name="Cohen L."/>
        </authorList>
    </citation>
    <scope>NUCLEOTIDE SEQUENCE</scope>
    <source>
        <strain evidence="1">CCAP 955/1</strain>
    </source>
</reference>
<gene>
    <name evidence="1" type="ORF">SELO1098_LOCUS14548</name>
</gene>
<dbReference type="GO" id="GO:0005975">
    <property type="term" value="P:carbohydrate metabolic process"/>
    <property type="evidence" value="ECO:0007669"/>
    <property type="project" value="InterPro"/>
</dbReference>
<organism evidence="1">
    <name type="scientific">Spumella elongata</name>
    <dbReference type="NCBI Taxonomy" id="89044"/>
    <lineage>
        <taxon>Eukaryota</taxon>
        <taxon>Sar</taxon>
        <taxon>Stramenopiles</taxon>
        <taxon>Ochrophyta</taxon>
        <taxon>Chrysophyceae</taxon>
        <taxon>Chromulinales</taxon>
        <taxon>Chromulinaceae</taxon>
        <taxon>Spumella</taxon>
    </lineage>
</organism>
<dbReference type="InterPro" id="IPR008928">
    <property type="entry name" value="6-hairpin_glycosidase_sf"/>
</dbReference>
<evidence type="ECO:0000313" key="1">
    <source>
        <dbReference type="EMBL" id="CAE0285707.1"/>
    </source>
</evidence>
<dbReference type="AlphaFoldDB" id="A0A7S3M6H5"/>
<dbReference type="Gene3D" id="1.50.10.10">
    <property type="match status" value="1"/>
</dbReference>
<protein>
    <submittedName>
        <fullName evidence="1">Uncharacterized protein</fullName>
    </submittedName>
</protein>
<dbReference type="PANTHER" id="PTHR31047:SF0">
    <property type="entry name" value="MEIOTICALLY UP-REGULATED GENE 157 PROTEIN"/>
    <property type="match status" value="1"/>
</dbReference>
<name>A0A7S3M6H5_9STRA</name>
<dbReference type="Pfam" id="PF06824">
    <property type="entry name" value="Glyco_hydro_125"/>
    <property type="match status" value="1"/>
</dbReference>
<dbReference type="InterPro" id="IPR012341">
    <property type="entry name" value="6hp_glycosidase-like_sf"/>
</dbReference>
<sequence>MALITQAMTSNDDNEVTWCLDLLVRSSAGTGLMHEAFDVNNVGRYTRSWFAWANGLLGELLLQLIVTKPHLVLVDDAEAVKTAQAAVQVPICLAAQREVLVK</sequence>
<dbReference type="EMBL" id="HBIC01028923">
    <property type="protein sequence ID" value="CAE0285707.1"/>
    <property type="molecule type" value="Transcribed_RNA"/>
</dbReference>
<accession>A0A7S3M6H5</accession>
<dbReference type="InterPro" id="IPR008313">
    <property type="entry name" value="GH125"/>
</dbReference>
<dbReference type="PANTHER" id="PTHR31047">
    <property type="entry name" value="MEIOTICALLY UP-REGULATED GENE 157 PROTEIN"/>
    <property type="match status" value="1"/>
</dbReference>